<sequence>MSDLARTVRHIWLDGEIVAGEDARLHVLSHGLHYAQSVFEGIRVYHGEPFRLREHNQRLIDSARLIGFDLPFGADTLDRATLDLLRCEGVRTGYIRPVAWLGSETLSMLPTGATPHVAIAAWDWPDIFGPQARREGITLAVSEWLRPGPASTPVQAKCAGNYALAVLSRHSSERKGADDALLLDAQGHVAESTGANLFMVRGGVLVTPPPDYVLNGITRQAVFGIAQALGLPVEERTVPLQELWAADEVFLCGTAYEIQPVRAIDAHTFAVGEVSRAVSEQYRAMVGA</sequence>
<evidence type="ECO:0000256" key="9">
    <source>
        <dbReference type="ARBA" id="ARBA00022679"/>
    </source>
</evidence>
<dbReference type="FunFam" id="3.20.10.10:FF:000002">
    <property type="entry name" value="D-alanine aminotransferase"/>
    <property type="match status" value="1"/>
</dbReference>
<keyword evidence="11 17" id="KW-0100">Branched-chain amino acid biosynthesis</keyword>
<dbReference type="OrthoDB" id="21319at2"/>
<keyword evidence="19" id="KW-1185">Reference proteome</keyword>
<dbReference type="STRING" id="32040.SAMN04489710_10575"/>
<evidence type="ECO:0000256" key="17">
    <source>
        <dbReference type="RuleBase" id="RU364094"/>
    </source>
</evidence>
<organism evidence="18 19">
    <name type="scientific">Paracidovorax konjaci</name>
    <dbReference type="NCBI Taxonomy" id="32040"/>
    <lineage>
        <taxon>Bacteria</taxon>
        <taxon>Pseudomonadati</taxon>
        <taxon>Pseudomonadota</taxon>
        <taxon>Betaproteobacteria</taxon>
        <taxon>Burkholderiales</taxon>
        <taxon>Comamonadaceae</taxon>
        <taxon>Paracidovorax</taxon>
    </lineage>
</organism>
<dbReference type="NCBIfam" id="TIGR01122">
    <property type="entry name" value="ilvE_I"/>
    <property type="match status" value="1"/>
</dbReference>
<evidence type="ECO:0000256" key="5">
    <source>
        <dbReference type="ARBA" id="ARBA00005072"/>
    </source>
</evidence>
<keyword evidence="9 17" id="KW-0808">Transferase</keyword>
<dbReference type="Gene3D" id="3.30.470.10">
    <property type="match status" value="1"/>
</dbReference>
<evidence type="ECO:0000256" key="4">
    <source>
        <dbReference type="ARBA" id="ARBA00004931"/>
    </source>
</evidence>
<dbReference type="NCBIfam" id="NF005146">
    <property type="entry name" value="PRK06606.1"/>
    <property type="match status" value="1"/>
</dbReference>
<dbReference type="PROSITE" id="PS00770">
    <property type="entry name" value="AA_TRANSFER_CLASS_4"/>
    <property type="match status" value="1"/>
</dbReference>
<evidence type="ECO:0000256" key="11">
    <source>
        <dbReference type="ARBA" id="ARBA00023304"/>
    </source>
</evidence>
<evidence type="ECO:0000256" key="7">
    <source>
        <dbReference type="ARBA" id="ARBA00022576"/>
    </source>
</evidence>
<keyword evidence="7 17" id="KW-0032">Aminotransferase</keyword>
<evidence type="ECO:0000256" key="14">
    <source>
        <dbReference type="ARBA" id="ARBA00049229"/>
    </source>
</evidence>
<dbReference type="GO" id="GO:0052655">
    <property type="term" value="F:L-valine-2-oxoglutarate transaminase activity"/>
    <property type="evidence" value="ECO:0007669"/>
    <property type="project" value="RHEA"/>
</dbReference>
<evidence type="ECO:0000313" key="19">
    <source>
        <dbReference type="Proteomes" id="UP000199517"/>
    </source>
</evidence>
<comment type="function">
    <text evidence="2 17">Acts on leucine, isoleucine and valine.</text>
</comment>
<dbReference type="AlphaFoldDB" id="A0A1I1UIH1"/>
<evidence type="ECO:0000256" key="6">
    <source>
        <dbReference type="ARBA" id="ARBA00009320"/>
    </source>
</evidence>
<comment type="pathway">
    <text evidence="3 17">Amino-acid biosynthesis; L-isoleucine biosynthesis; L-isoleucine from 2-oxobutanoate: step 4/4.</text>
</comment>
<evidence type="ECO:0000256" key="1">
    <source>
        <dbReference type="ARBA" id="ARBA00001933"/>
    </source>
</evidence>
<gene>
    <name evidence="17" type="primary">ilvE</name>
    <name evidence="18" type="ORF">SAMN04489710_10575</name>
</gene>
<dbReference type="EMBL" id="FOMQ01000005">
    <property type="protein sequence ID" value="SFD70631.1"/>
    <property type="molecule type" value="Genomic_DNA"/>
</dbReference>
<dbReference type="GO" id="GO:0009098">
    <property type="term" value="P:L-leucine biosynthetic process"/>
    <property type="evidence" value="ECO:0007669"/>
    <property type="project" value="UniProtKB-UniPathway"/>
</dbReference>
<dbReference type="UniPathway" id="UPA00049">
    <property type="reaction ID" value="UER00062"/>
</dbReference>
<protein>
    <recommendedName>
        <fullName evidence="17">Branched-chain-amino-acid aminotransferase</fullName>
        <shortName evidence="17">BCAT</shortName>
        <ecNumber evidence="17">2.6.1.42</ecNumber>
    </recommendedName>
</protein>
<dbReference type="GO" id="GO:0009097">
    <property type="term" value="P:isoleucine biosynthetic process"/>
    <property type="evidence" value="ECO:0007669"/>
    <property type="project" value="UniProtKB-UniPathway"/>
</dbReference>
<evidence type="ECO:0000256" key="16">
    <source>
        <dbReference type="RuleBase" id="RU004516"/>
    </source>
</evidence>
<dbReference type="PANTHER" id="PTHR42743:SF11">
    <property type="entry name" value="AMINODEOXYCHORISMATE LYASE"/>
    <property type="match status" value="1"/>
</dbReference>
<dbReference type="GO" id="GO:0052654">
    <property type="term" value="F:L-leucine-2-oxoglutarate transaminase activity"/>
    <property type="evidence" value="ECO:0007669"/>
    <property type="project" value="RHEA"/>
</dbReference>
<comment type="catalytic activity">
    <reaction evidence="14 17">
        <text>L-leucine + 2-oxoglutarate = 4-methyl-2-oxopentanoate + L-glutamate</text>
        <dbReference type="Rhea" id="RHEA:18321"/>
        <dbReference type="ChEBI" id="CHEBI:16810"/>
        <dbReference type="ChEBI" id="CHEBI:17865"/>
        <dbReference type="ChEBI" id="CHEBI:29985"/>
        <dbReference type="ChEBI" id="CHEBI:57427"/>
        <dbReference type="EC" id="2.6.1.42"/>
    </reaction>
</comment>
<evidence type="ECO:0000256" key="13">
    <source>
        <dbReference type="ARBA" id="ARBA00048798"/>
    </source>
</evidence>
<evidence type="ECO:0000256" key="15">
    <source>
        <dbReference type="RuleBase" id="RU004106"/>
    </source>
</evidence>
<keyword evidence="10 16" id="KW-0663">Pyridoxal phosphate</keyword>
<dbReference type="InterPro" id="IPR036038">
    <property type="entry name" value="Aminotransferase-like"/>
</dbReference>
<dbReference type="InterPro" id="IPR018300">
    <property type="entry name" value="Aminotrans_IV_CS"/>
</dbReference>
<dbReference type="Proteomes" id="UP000199517">
    <property type="component" value="Unassembled WGS sequence"/>
</dbReference>
<evidence type="ECO:0000256" key="8">
    <source>
        <dbReference type="ARBA" id="ARBA00022605"/>
    </source>
</evidence>
<dbReference type="InterPro" id="IPR005785">
    <property type="entry name" value="B_amino_transI"/>
</dbReference>
<dbReference type="GO" id="GO:0052656">
    <property type="term" value="F:L-isoleucine-2-oxoglutarate transaminase activity"/>
    <property type="evidence" value="ECO:0007669"/>
    <property type="project" value="RHEA"/>
</dbReference>
<dbReference type="UniPathway" id="UPA00047">
    <property type="reaction ID" value="UER00058"/>
</dbReference>
<dbReference type="InterPro" id="IPR001544">
    <property type="entry name" value="Aminotrans_IV"/>
</dbReference>
<comment type="similarity">
    <text evidence="6 15">Belongs to the class-IV pyridoxal-phosphate-dependent aminotransferase family.</text>
</comment>
<dbReference type="InterPro" id="IPR043132">
    <property type="entry name" value="BCAT-like_C"/>
</dbReference>
<evidence type="ECO:0000256" key="12">
    <source>
        <dbReference type="ARBA" id="ARBA00048212"/>
    </source>
</evidence>
<dbReference type="InterPro" id="IPR043131">
    <property type="entry name" value="BCAT-like_N"/>
</dbReference>
<evidence type="ECO:0000256" key="10">
    <source>
        <dbReference type="ARBA" id="ARBA00022898"/>
    </source>
</evidence>
<dbReference type="GO" id="GO:0009099">
    <property type="term" value="P:L-valine biosynthetic process"/>
    <property type="evidence" value="ECO:0007669"/>
    <property type="project" value="UniProtKB-UniPathway"/>
</dbReference>
<evidence type="ECO:0000256" key="3">
    <source>
        <dbReference type="ARBA" id="ARBA00004824"/>
    </source>
</evidence>
<keyword evidence="8 17" id="KW-0028">Amino-acid biosynthesis</keyword>
<comment type="pathway">
    <text evidence="5 17">Amino-acid biosynthesis; L-leucine biosynthesis; L-leucine from 3-methyl-2-oxobutanoate: step 4/4.</text>
</comment>
<dbReference type="EC" id="2.6.1.42" evidence="17"/>
<evidence type="ECO:0000313" key="18">
    <source>
        <dbReference type="EMBL" id="SFD70631.1"/>
    </source>
</evidence>
<dbReference type="GO" id="GO:0005829">
    <property type="term" value="C:cytosol"/>
    <property type="evidence" value="ECO:0007669"/>
    <property type="project" value="TreeGrafter"/>
</dbReference>
<dbReference type="Pfam" id="PF01063">
    <property type="entry name" value="Aminotran_4"/>
    <property type="match status" value="1"/>
</dbReference>
<comment type="catalytic activity">
    <reaction evidence="12 17">
        <text>L-valine + 2-oxoglutarate = 3-methyl-2-oxobutanoate + L-glutamate</text>
        <dbReference type="Rhea" id="RHEA:24813"/>
        <dbReference type="ChEBI" id="CHEBI:11851"/>
        <dbReference type="ChEBI" id="CHEBI:16810"/>
        <dbReference type="ChEBI" id="CHEBI:29985"/>
        <dbReference type="ChEBI" id="CHEBI:57762"/>
        <dbReference type="EC" id="2.6.1.42"/>
    </reaction>
</comment>
<accession>A0A1I1UIH1</accession>
<comment type="cofactor">
    <cofactor evidence="1 16">
        <name>pyridoxal 5'-phosphate</name>
        <dbReference type="ChEBI" id="CHEBI:597326"/>
    </cofactor>
</comment>
<dbReference type="Gene3D" id="3.20.10.10">
    <property type="entry name" value="D-amino Acid Aminotransferase, subunit A, domain 2"/>
    <property type="match status" value="1"/>
</dbReference>
<dbReference type="CDD" id="cd00449">
    <property type="entry name" value="PLPDE_IV"/>
    <property type="match status" value="1"/>
</dbReference>
<dbReference type="SUPFAM" id="SSF56752">
    <property type="entry name" value="D-aminoacid aminotransferase-like PLP-dependent enzymes"/>
    <property type="match status" value="1"/>
</dbReference>
<comment type="pathway">
    <text evidence="4 17">Amino-acid biosynthesis; L-valine biosynthesis; L-valine from pyruvate: step 4/4.</text>
</comment>
<evidence type="ECO:0000256" key="2">
    <source>
        <dbReference type="ARBA" id="ARBA00003109"/>
    </source>
</evidence>
<comment type="catalytic activity">
    <reaction evidence="13 17">
        <text>L-isoleucine + 2-oxoglutarate = (S)-3-methyl-2-oxopentanoate + L-glutamate</text>
        <dbReference type="Rhea" id="RHEA:24801"/>
        <dbReference type="ChEBI" id="CHEBI:16810"/>
        <dbReference type="ChEBI" id="CHEBI:29985"/>
        <dbReference type="ChEBI" id="CHEBI:35146"/>
        <dbReference type="ChEBI" id="CHEBI:58045"/>
        <dbReference type="EC" id="2.6.1.42"/>
    </reaction>
</comment>
<name>A0A1I1UIH1_9BURK</name>
<reference evidence="19" key="1">
    <citation type="submission" date="2016-10" db="EMBL/GenBank/DDBJ databases">
        <authorList>
            <person name="Varghese N."/>
            <person name="Submissions S."/>
        </authorList>
    </citation>
    <scope>NUCLEOTIDE SEQUENCE [LARGE SCALE GENOMIC DNA]</scope>
    <source>
        <strain evidence="19">DSM 7481</strain>
    </source>
</reference>
<proteinExistence type="inferred from homology"/>
<dbReference type="PANTHER" id="PTHR42743">
    <property type="entry name" value="AMINO-ACID AMINOTRANSFERASE"/>
    <property type="match status" value="1"/>
</dbReference>
<dbReference type="InterPro" id="IPR050571">
    <property type="entry name" value="Class-IV_PLP-Dep_Aminotrnsfr"/>
</dbReference>
<dbReference type="UniPathway" id="UPA00048">
    <property type="reaction ID" value="UER00073"/>
</dbReference>